<dbReference type="EMBL" id="APVG01000049">
    <property type="protein sequence ID" value="ENY70920.1"/>
    <property type="molecule type" value="Genomic_DNA"/>
</dbReference>
<comment type="caution">
    <text evidence="3">The sequence shown here is derived from an EMBL/GenBank/DDBJ whole genome shotgun (WGS) entry which is preliminary data.</text>
</comment>
<dbReference type="PATRIC" id="fig|1268237.3.peg.3085"/>
<dbReference type="RefSeq" id="WP_005358282.1">
    <property type="nucleotide sequence ID" value="NZ_APVG01000049.1"/>
</dbReference>
<keyword evidence="4" id="KW-1185">Reference proteome</keyword>
<gene>
    <name evidence="3" type="ORF">G114_15676</name>
    <name evidence="2" type="ORF">G114_17836</name>
</gene>
<protein>
    <recommendedName>
        <fullName evidence="5">MEMO1 family protein</fullName>
    </recommendedName>
</protein>
<dbReference type="Gene3D" id="3.40.830.10">
    <property type="entry name" value="LigB-like"/>
    <property type="match status" value="1"/>
</dbReference>
<name>N9TXY3_9GAMM</name>
<evidence type="ECO:0008006" key="5">
    <source>
        <dbReference type="Google" id="ProtNLM"/>
    </source>
</evidence>
<dbReference type="eggNOG" id="COG1355">
    <property type="taxonomic scope" value="Bacteria"/>
</dbReference>
<dbReference type="InterPro" id="IPR002737">
    <property type="entry name" value="MEMO1_fam"/>
</dbReference>
<evidence type="ECO:0000313" key="3">
    <source>
        <dbReference type="EMBL" id="ENY70920.1"/>
    </source>
</evidence>
<dbReference type="Proteomes" id="UP000023775">
    <property type="component" value="Unassembled WGS sequence"/>
</dbReference>
<dbReference type="CDD" id="cd07361">
    <property type="entry name" value="MEMO_like"/>
    <property type="match status" value="1"/>
</dbReference>
<dbReference type="OrthoDB" id="9782820at2"/>
<evidence type="ECO:0000313" key="2">
    <source>
        <dbReference type="EMBL" id="ENY70527.1"/>
    </source>
</evidence>
<dbReference type="PANTHER" id="PTHR11060:SF0">
    <property type="entry name" value="PROTEIN MEMO1"/>
    <property type="match status" value="1"/>
</dbReference>
<dbReference type="Pfam" id="PF01875">
    <property type="entry name" value="Memo"/>
    <property type="match status" value="1"/>
</dbReference>
<dbReference type="EMBL" id="APVG01000069">
    <property type="protein sequence ID" value="ENY70527.1"/>
    <property type="molecule type" value="Genomic_DNA"/>
</dbReference>
<evidence type="ECO:0000313" key="4">
    <source>
        <dbReference type="Proteomes" id="UP000023775"/>
    </source>
</evidence>
<comment type="similarity">
    <text evidence="1">Belongs to the MEMO1 family.</text>
</comment>
<proteinExistence type="inferred from homology"/>
<dbReference type="NCBIfam" id="TIGR04336">
    <property type="entry name" value="AmmeMemoSam_B"/>
    <property type="match status" value="1"/>
</dbReference>
<dbReference type="AlphaFoldDB" id="N9TXY3"/>
<evidence type="ECO:0000256" key="1">
    <source>
        <dbReference type="ARBA" id="ARBA00006315"/>
    </source>
</evidence>
<sequence>MSQIRAPAVAGYFYPAEKQALHSWLCTHLDPLPFSHVSPQALLLPHAGYPYSGALAAQGVATLARQGITRVVILAPAHRVPLRGVALPDRECQGFQTPLGVVPLAMEALTALARHEGFIWSEEAHRQEHAIEVLLPLLQHRLVQFALVPLVVGDCDAAWLAAHLASLLDESTLLISSSDLSHFMTQAQARALDDKTLAQVLSLMPGVGPRQACGCFGLNALLLLAKARGWRAMLLGQRDSGQVTGESERVVGYGCVGFY</sequence>
<accession>N9TXY3</accession>
<dbReference type="PANTHER" id="PTHR11060">
    <property type="entry name" value="PROTEIN MEMO1"/>
    <property type="match status" value="1"/>
</dbReference>
<organism evidence="3 4">
    <name type="scientific">Aeromonas diversa CDC 2478-85</name>
    <dbReference type="NCBI Taxonomy" id="1268237"/>
    <lineage>
        <taxon>Bacteria</taxon>
        <taxon>Pseudomonadati</taxon>
        <taxon>Pseudomonadota</taxon>
        <taxon>Gammaproteobacteria</taxon>
        <taxon>Aeromonadales</taxon>
        <taxon>Aeromonadaceae</taxon>
        <taxon>Aeromonas</taxon>
    </lineage>
</organism>
<reference evidence="3 4" key="1">
    <citation type="journal article" date="2013" name="Genome Announc.">
        <title>Draft Genome Sequence of the Aeromonas diversa Type Strain.</title>
        <authorList>
            <person name="Farfan M."/>
            <person name="Spataro N."/>
            <person name="Sanglas A."/>
            <person name="Albarral V."/>
            <person name="Loren J.G."/>
            <person name="Bosch E."/>
            <person name="Fuste M.C."/>
        </authorList>
    </citation>
    <scope>NUCLEOTIDE SEQUENCE [LARGE SCALE GENOMIC DNA]</scope>
    <source>
        <strain evidence="3 4">2478-85</strain>
    </source>
</reference>